<keyword evidence="2" id="KW-0812">Transmembrane</keyword>
<proteinExistence type="predicted"/>
<feature type="transmembrane region" description="Helical" evidence="2">
    <location>
        <begin position="215"/>
        <end position="237"/>
    </location>
</feature>
<feature type="region of interest" description="Disordered" evidence="1">
    <location>
        <begin position="241"/>
        <end position="279"/>
    </location>
</feature>
<reference evidence="3" key="1">
    <citation type="submission" date="2021-06" db="EMBL/GenBank/DDBJ databases">
        <authorList>
            <person name="Hodson N. C."/>
            <person name="Mongue J. A."/>
            <person name="Jaron S. K."/>
        </authorList>
    </citation>
    <scope>NUCLEOTIDE SEQUENCE</scope>
</reference>
<dbReference type="EMBL" id="CAJVCH010322992">
    <property type="protein sequence ID" value="CAG7786686.1"/>
    <property type="molecule type" value="Genomic_DNA"/>
</dbReference>
<comment type="caution">
    <text evidence="3">The sequence shown here is derived from an EMBL/GenBank/DDBJ whole genome shotgun (WGS) entry which is preliminary data.</text>
</comment>
<keyword evidence="2" id="KW-0472">Membrane</keyword>
<sequence length="306" mass="33945">MGSNDAVKSFEDALRSDCASYFQEHCVPINLNRRHETNTAAATRAQNYFKKKFVEFLSSARAGIDELSFESLFDVHFKYATQIFNDNRGSESASSVQAYIEALKRDCRTHFEENCKPLNQRLRHERNTKAVGLALENFKQEFREFLTSDKAGIEDETFSVMEPRALYSAEQVFQRNRSSGSDSSVQSYLNNLREACHKHFLEECVPRNQSLRKEWLIKMTLGALGVAAAGTVAVPLIRSAVTGGSSSDDRDTATVSDDESDSDDRSETNGEPGSLDLPGLVSTAGSAIAAVASILELFSNVQSNRR</sequence>
<keyword evidence="4" id="KW-1185">Reference proteome</keyword>
<evidence type="ECO:0000313" key="4">
    <source>
        <dbReference type="Proteomes" id="UP000708208"/>
    </source>
</evidence>
<evidence type="ECO:0000256" key="1">
    <source>
        <dbReference type="SAM" id="MobiDB-lite"/>
    </source>
</evidence>
<keyword evidence="2" id="KW-1133">Transmembrane helix</keyword>
<feature type="transmembrane region" description="Helical" evidence="2">
    <location>
        <begin position="277"/>
        <end position="298"/>
    </location>
</feature>
<organism evidence="3 4">
    <name type="scientific">Allacma fusca</name>
    <dbReference type="NCBI Taxonomy" id="39272"/>
    <lineage>
        <taxon>Eukaryota</taxon>
        <taxon>Metazoa</taxon>
        <taxon>Ecdysozoa</taxon>
        <taxon>Arthropoda</taxon>
        <taxon>Hexapoda</taxon>
        <taxon>Collembola</taxon>
        <taxon>Symphypleona</taxon>
        <taxon>Sminthuridae</taxon>
        <taxon>Allacma</taxon>
    </lineage>
</organism>
<accession>A0A8J2P3N9</accession>
<dbReference type="AlphaFoldDB" id="A0A8J2P3N9"/>
<evidence type="ECO:0000313" key="3">
    <source>
        <dbReference type="EMBL" id="CAG7786686.1"/>
    </source>
</evidence>
<gene>
    <name evidence="3" type="ORF">AFUS01_LOCUS25244</name>
</gene>
<evidence type="ECO:0000256" key="2">
    <source>
        <dbReference type="SAM" id="Phobius"/>
    </source>
</evidence>
<name>A0A8J2P3N9_9HEXA</name>
<protein>
    <submittedName>
        <fullName evidence="3">Uncharacterized protein</fullName>
    </submittedName>
</protein>
<dbReference type="Proteomes" id="UP000708208">
    <property type="component" value="Unassembled WGS sequence"/>
</dbReference>